<proteinExistence type="predicted"/>
<dbReference type="AlphaFoldDB" id="A0A0F8XLW0"/>
<name>A0A0F8XLW0_9ZZZZ</name>
<dbReference type="EMBL" id="LAZR01058425">
    <property type="protein sequence ID" value="KKK69918.1"/>
    <property type="molecule type" value="Genomic_DNA"/>
</dbReference>
<feature type="non-terminal residue" evidence="1">
    <location>
        <position position="26"/>
    </location>
</feature>
<protein>
    <submittedName>
        <fullName evidence="1">Uncharacterized protein</fullName>
    </submittedName>
</protein>
<gene>
    <name evidence="1" type="ORF">LCGC14_2929190</name>
</gene>
<reference evidence="1" key="1">
    <citation type="journal article" date="2015" name="Nature">
        <title>Complex archaea that bridge the gap between prokaryotes and eukaryotes.</title>
        <authorList>
            <person name="Spang A."/>
            <person name="Saw J.H."/>
            <person name="Jorgensen S.L."/>
            <person name="Zaremba-Niedzwiedzka K."/>
            <person name="Martijn J."/>
            <person name="Lind A.E."/>
            <person name="van Eijk R."/>
            <person name="Schleper C."/>
            <person name="Guy L."/>
            <person name="Ettema T.J."/>
        </authorList>
    </citation>
    <scope>NUCLEOTIDE SEQUENCE</scope>
</reference>
<evidence type="ECO:0000313" key="1">
    <source>
        <dbReference type="EMBL" id="KKK69918.1"/>
    </source>
</evidence>
<sequence length="26" mass="2967">MSEHNARQLMRALAEIDGLRNEIIDA</sequence>
<organism evidence="1">
    <name type="scientific">marine sediment metagenome</name>
    <dbReference type="NCBI Taxonomy" id="412755"/>
    <lineage>
        <taxon>unclassified sequences</taxon>
        <taxon>metagenomes</taxon>
        <taxon>ecological metagenomes</taxon>
    </lineage>
</organism>
<comment type="caution">
    <text evidence="1">The sequence shown here is derived from an EMBL/GenBank/DDBJ whole genome shotgun (WGS) entry which is preliminary data.</text>
</comment>
<accession>A0A0F8XLW0</accession>